<dbReference type="RefSeq" id="WP_169413277.1">
    <property type="nucleotide sequence ID" value="NZ_JAAXKZ010000042.1"/>
</dbReference>
<dbReference type="EMBL" id="JAAXKZ010000042">
    <property type="protein sequence ID" value="NMH92566.1"/>
    <property type="molecule type" value="Genomic_DNA"/>
</dbReference>
<comment type="caution">
    <text evidence="6">The sequence shown here is derived from an EMBL/GenBank/DDBJ whole genome shotgun (WGS) entry which is preliminary data.</text>
</comment>
<keyword evidence="1" id="KW-0805">Transcription regulation</keyword>
<feature type="compositionally biased region" description="Polar residues" evidence="4">
    <location>
        <begin position="1"/>
        <end position="11"/>
    </location>
</feature>
<evidence type="ECO:0000313" key="7">
    <source>
        <dbReference type="Proteomes" id="UP000586918"/>
    </source>
</evidence>
<keyword evidence="7" id="KW-1185">Reference proteome</keyword>
<gene>
    <name evidence="6" type="ORF">HF519_13500</name>
</gene>
<keyword evidence="3" id="KW-0804">Transcription</keyword>
<accession>A0A848DJ54</accession>
<feature type="region of interest" description="Disordered" evidence="4">
    <location>
        <begin position="1"/>
        <end position="22"/>
    </location>
</feature>
<evidence type="ECO:0000256" key="2">
    <source>
        <dbReference type="ARBA" id="ARBA00023125"/>
    </source>
</evidence>
<dbReference type="PANTHER" id="PTHR30154:SF54">
    <property type="entry name" value="POSSIBLE TRANSCRIPTIONAL REGULATORY PROTEIN (PROBABLY LRP_ASNC-FAMILY)"/>
    <property type="match status" value="1"/>
</dbReference>
<dbReference type="GO" id="GO:0043200">
    <property type="term" value="P:response to amino acid"/>
    <property type="evidence" value="ECO:0007669"/>
    <property type="project" value="TreeGrafter"/>
</dbReference>
<dbReference type="GO" id="GO:0005829">
    <property type="term" value="C:cytosol"/>
    <property type="evidence" value="ECO:0007669"/>
    <property type="project" value="TreeGrafter"/>
</dbReference>
<feature type="domain" description="HTH asnC-type" evidence="5">
    <location>
        <begin position="26"/>
        <end position="87"/>
    </location>
</feature>
<dbReference type="PROSITE" id="PS50956">
    <property type="entry name" value="HTH_ASNC_2"/>
    <property type="match status" value="1"/>
</dbReference>
<dbReference type="CDD" id="cd00090">
    <property type="entry name" value="HTH_ARSR"/>
    <property type="match status" value="1"/>
</dbReference>
<dbReference type="SUPFAM" id="SSF54909">
    <property type="entry name" value="Dimeric alpha+beta barrel"/>
    <property type="match status" value="1"/>
</dbReference>
<dbReference type="Gene3D" id="3.30.70.920">
    <property type="match status" value="1"/>
</dbReference>
<dbReference type="Gene3D" id="1.10.10.10">
    <property type="entry name" value="Winged helix-like DNA-binding domain superfamily/Winged helix DNA-binding domain"/>
    <property type="match status" value="1"/>
</dbReference>
<dbReference type="Proteomes" id="UP000586918">
    <property type="component" value="Unassembled WGS sequence"/>
</dbReference>
<dbReference type="SUPFAM" id="SSF46785">
    <property type="entry name" value="Winged helix' DNA-binding domain"/>
    <property type="match status" value="1"/>
</dbReference>
<dbReference type="Pfam" id="PF01037">
    <property type="entry name" value="AsnC_trans_reg"/>
    <property type="match status" value="1"/>
</dbReference>
<dbReference type="AlphaFoldDB" id="A0A848DJ54"/>
<dbReference type="InterPro" id="IPR036390">
    <property type="entry name" value="WH_DNA-bd_sf"/>
</dbReference>
<evidence type="ECO:0000256" key="1">
    <source>
        <dbReference type="ARBA" id="ARBA00023015"/>
    </source>
</evidence>
<dbReference type="SMART" id="SM00344">
    <property type="entry name" value="HTH_ASNC"/>
    <property type="match status" value="1"/>
</dbReference>
<protein>
    <submittedName>
        <fullName evidence="6">Lrp/AsnC family transcriptional regulator</fullName>
    </submittedName>
</protein>
<evidence type="ECO:0000259" key="5">
    <source>
        <dbReference type="PROSITE" id="PS50956"/>
    </source>
</evidence>
<evidence type="ECO:0000313" key="6">
    <source>
        <dbReference type="EMBL" id="NMH92566.1"/>
    </source>
</evidence>
<dbReference type="InterPro" id="IPR011008">
    <property type="entry name" value="Dimeric_a/b-barrel"/>
</dbReference>
<organism evidence="6 7">
    <name type="scientific">Pseudonocardia bannensis</name>
    <dbReference type="NCBI Taxonomy" id="630973"/>
    <lineage>
        <taxon>Bacteria</taxon>
        <taxon>Bacillati</taxon>
        <taxon>Actinomycetota</taxon>
        <taxon>Actinomycetes</taxon>
        <taxon>Pseudonocardiales</taxon>
        <taxon>Pseudonocardiaceae</taxon>
        <taxon>Pseudonocardia</taxon>
    </lineage>
</organism>
<dbReference type="InterPro" id="IPR019888">
    <property type="entry name" value="Tscrpt_reg_AsnC-like"/>
</dbReference>
<dbReference type="PANTHER" id="PTHR30154">
    <property type="entry name" value="LEUCINE-RESPONSIVE REGULATORY PROTEIN"/>
    <property type="match status" value="1"/>
</dbReference>
<name>A0A848DJ54_9PSEU</name>
<evidence type="ECO:0000256" key="3">
    <source>
        <dbReference type="ARBA" id="ARBA00023163"/>
    </source>
</evidence>
<reference evidence="6 7" key="1">
    <citation type="submission" date="2020-04" db="EMBL/GenBank/DDBJ databases">
        <authorList>
            <person name="Klaysubun C."/>
            <person name="Duangmal K."/>
            <person name="Lipun K."/>
        </authorList>
    </citation>
    <scope>NUCLEOTIDE SEQUENCE [LARGE SCALE GENOMIC DNA]</scope>
    <source>
        <strain evidence="6 7">DSM 45300</strain>
    </source>
</reference>
<dbReference type="PRINTS" id="PR00033">
    <property type="entry name" value="HTHASNC"/>
</dbReference>
<dbReference type="InterPro" id="IPR000485">
    <property type="entry name" value="AsnC-type_HTH_dom"/>
</dbReference>
<dbReference type="GO" id="GO:0043565">
    <property type="term" value="F:sequence-specific DNA binding"/>
    <property type="evidence" value="ECO:0007669"/>
    <property type="project" value="InterPro"/>
</dbReference>
<dbReference type="InterPro" id="IPR011991">
    <property type="entry name" value="ArsR-like_HTH"/>
</dbReference>
<dbReference type="InterPro" id="IPR036388">
    <property type="entry name" value="WH-like_DNA-bd_sf"/>
</dbReference>
<dbReference type="InterPro" id="IPR019887">
    <property type="entry name" value="Tscrpt_reg_AsnC/Lrp_C"/>
</dbReference>
<dbReference type="Pfam" id="PF13412">
    <property type="entry name" value="HTH_24"/>
    <property type="match status" value="1"/>
</dbReference>
<evidence type="ECO:0000256" key="4">
    <source>
        <dbReference type="SAM" id="MobiDB-lite"/>
    </source>
</evidence>
<sequence>MTSDSSKTTQLRGRRPQDVRSAPPVLDATDRAILRALAADARIPNNALAEQVGIAASTCLTRVRALRERGVIRGFHADIDPRALGHDLEAMIAVRLQAHARCNMSQFVTRLAGLPEVLDVYFVAGTTDYLVHVATSSTDELRWFVAEQLSRHPDVASTETSLIFEHVRAAGRQA</sequence>
<proteinExistence type="predicted"/>
<keyword evidence="2" id="KW-0238">DNA-binding</keyword>